<keyword evidence="3" id="KW-1185">Reference proteome</keyword>
<dbReference type="AlphaFoldDB" id="A0A0W0ZTM2"/>
<evidence type="ECO:0000256" key="1">
    <source>
        <dbReference type="SAM" id="MobiDB-lite"/>
    </source>
</evidence>
<dbReference type="PATRIC" id="fig|40335.7.peg.380"/>
<comment type="caution">
    <text evidence="2">The sequence shown here is derived from an EMBL/GenBank/DDBJ whole genome shotgun (WGS) entry which is preliminary data.</text>
</comment>
<reference evidence="2 3" key="1">
    <citation type="submission" date="2015-11" db="EMBL/GenBank/DDBJ databases">
        <title>Genomic analysis of 38 Legionella species identifies large and diverse effector repertoires.</title>
        <authorList>
            <person name="Burstein D."/>
            <person name="Amaro F."/>
            <person name="Zusman T."/>
            <person name="Lifshitz Z."/>
            <person name="Cohen O."/>
            <person name="Gilbert J.A."/>
            <person name="Pupko T."/>
            <person name="Shuman H.A."/>
            <person name="Segal G."/>
        </authorList>
    </citation>
    <scope>NUCLEOTIDE SEQUENCE [LARGE SCALE GENOMIC DNA]</scope>
    <source>
        <strain evidence="2 3">ATCC 49180</strain>
    </source>
</reference>
<dbReference type="Proteomes" id="UP000054693">
    <property type="component" value="Unassembled WGS sequence"/>
</dbReference>
<evidence type="ECO:0000313" key="2">
    <source>
        <dbReference type="EMBL" id="KTD72517.1"/>
    </source>
</evidence>
<evidence type="ECO:0000313" key="3">
    <source>
        <dbReference type="Proteomes" id="UP000054693"/>
    </source>
</evidence>
<feature type="region of interest" description="Disordered" evidence="1">
    <location>
        <begin position="207"/>
        <end position="227"/>
    </location>
</feature>
<dbReference type="EMBL" id="LNZA01000001">
    <property type="protein sequence ID" value="KTD72517.1"/>
    <property type="molecule type" value="Genomic_DNA"/>
</dbReference>
<accession>A0A0W0ZTM2</accession>
<dbReference type="STRING" id="40335.Ltuc_0364"/>
<dbReference type="OrthoDB" id="5648484at2"/>
<sequence>MNIDEESIKALCGTSNKIVVFGFGRYKYIEACEAINKIKGIQAVHSDDYQYKHEVFDKRQPYSMNAYFKYIPNDLVLENYKRKQQGEPIIPLIFIIGFEEDECSLEQVTKRQEKYDKWVTLTELRRCYKLAHEFGNELTEVANETFKFVKLKQGSNGYQLQMVSPLWQSQDWEKHWSKRKQSTEKAPGSEYKYDYWRERFSTLANNLKDKKQSEDEAGPSSPDSPKQ</sequence>
<name>A0A0W0ZTM2_9GAMM</name>
<organism evidence="2 3">
    <name type="scientific">Legionella tucsonensis</name>
    <dbReference type="NCBI Taxonomy" id="40335"/>
    <lineage>
        <taxon>Bacteria</taxon>
        <taxon>Pseudomonadati</taxon>
        <taxon>Pseudomonadota</taxon>
        <taxon>Gammaproteobacteria</taxon>
        <taxon>Legionellales</taxon>
        <taxon>Legionellaceae</taxon>
        <taxon>Legionella</taxon>
    </lineage>
</organism>
<gene>
    <name evidence="2" type="ORF">Ltuc_0364</name>
</gene>
<proteinExistence type="predicted"/>
<dbReference type="RefSeq" id="WP_058519657.1">
    <property type="nucleotide sequence ID" value="NZ_CAAAIP010000010.1"/>
</dbReference>
<protein>
    <submittedName>
        <fullName evidence="2">Uncharacterized protein</fullName>
    </submittedName>
</protein>